<dbReference type="Gene3D" id="2.120.10.80">
    <property type="entry name" value="Kelch-type beta propeller"/>
    <property type="match status" value="1"/>
</dbReference>
<keyword evidence="1" id="KW-0880">Kelch repeat</keyword>
<organism evidence="3">
    <name type="scientific">Ditylum brightwellii</name>
    <dbReference type="NCBI Taxonomy" id="49249"/>
    <lineage>
        <taxon>Eukaryota</taxon>
        <taxon>Sar</taxon>
        <taxon>Stramenopiles</taxon>
        <taxon>Ochrophyta</taxon>
        <taxon>Bacillariophyta</taxon>
        <taxon>Mediophyceae</taxon>
        <taxon>Lithodesmiophycidae</taxon>
        <taxon>Lithodesmiales</taxon>
        <taxon>Lithodesmiaceae</taxon>
        <taxon>Ditylum</taxon>
    </lineage>
</organism>
<dbReference type="Pfam" id="PF01344">
    <property type="entry name" value="Kelch_1"/>
    <property type="match status" value="3"/>
</dbReference>
<name>A0A7S1ZW87_9STRA</name>
<proteinExistence type="predicted"/>
<dbReference type="PRINTS" id="PR00501">
    <property type="entry name" value="KELCHREPEAT"/>
</dbReference>
<keyword evidence="2" id="KW-0677">Repeat</keyword>
<evidence type="ECO:0000256" key="1">
    <source>
        <dbReference type="ARBA" id="ARBA00022441"/>
    </source>
</evidence>
<dbReference type="AlphaFoldDB" id="A0A7S1ZW87"/>
<dbReference type="PANTHER" id="PTHR46260">
    <property type="entry name" value="RING-TYPE DOMAIN-CONTAINING PROTEIN"/>
    <property type="match status" value="1"/>
</dbReference>
<accession>A0A7S1ZW87</accession>
<dbReference type="SMART" id="SM00612">
    <property type="entry name" value="Kelch"/>
    <property type="match status" value="3"/>
</dbReference>
<dbReference type="EMBL" id="HBGN01033143">
    <property type="protein sequence ID" value="CAD9350354.1"/>
    <property type="molecule type" value="Transcribed_RNA"/>
</dbReference>
<evidence type="ECO:0000256" key="2">
    <source>
        <dbReference type="ARBA" id="ARBA00022737"/>
    </source>
</evidence>
<evidence type="ECO:0000313" key="3">
    <source>
        <dbReference type="EMBL" id="CAD9350354.1"/>
    </source>
</evidence>
<protein>
    <submittedName>
        <fullName evidence="3">Uncharacterized protein</fullName>
    </submittedName>
</protein>
<dbReference type="InterPro" id="IPR051746">
    <property type="entry name" value="Kelch_domain_containing_8"/>
</dbReference>
<dbReference type="SUPFAM" id="SSF117281">
    <property type="entry name" value="Kelch motif"/>
    <property type="match status" value="1"/>
</dbReference>
<dbReference type="PANTHER" id="PTHR46260:SF3">
    <property type="entry name" value="RING-TYPE DOMAIN-CONTAINING PROTEIN"/>
    <property type="match status" value="1"/>
</dbReference>
<gene>
    <name evidence="3" type="ORF">DBRI1063_LOCUS21412</name>
</gene>
<dbReference type="InterPro" id="IPR015915">
    <property type="entry name" value="Kelch-typ_b-propeller"/>
</dbReference>
<sequence length="325" mass="35638">MSDLGEWTSLPHMQTERCTCAAVSMDGNIYAIGGHDGSSRLSCMEVFNPISREWTMLPSMQTKRNHCAAVSIGGQIYVIGGYDGSSYLSSVEVFSPASGKWTFLPHMITKRSHCAAVSMMGQIYAIGGHNGSDRLSSMELLRVEPDRFEACANPQPRTSHTRDITTQQEMAQQHLSSMEENAESEVDQLLASSQIPQTLQLLQSKIPTANFIPVATEVVLLRDDASSVPYPAAAAVAVATTTLSFITQHLINASTEDVCTWLANKHGISKTSLDILQRENIDGSFLFRESHDEIKNVLREEGMRAGQISRIRFAVENAKRDGALT</sequence>
<reference evidence="3" key="1">
    <citation type="submission" date="2021-01" db="EMBL/GenBank/DDBJ databases">
        <authorList>
            <person name="Corre E."/>
            <person name="Pelletier E."/>
            <person name="Niang G."/>
            <person name="Scheremetjew M."/>
            <person name="Finn R."/>
            <person name="Kale V."/>
            <person name="Holt S."/>
            <person name="Cochrane G."/>
            <person name="Meng A."/>
            <person name="Brown T."/>
            <person name="Cohen L."/>
        </authorList>
    </citation>
    <scope>NUCLEOTIDE SEQUENCE</scope>
    <source>
        <strain evidence="3">Pop2</strain>
    </source>
</reference>
<dbReference type="InterPro" id="IPR006652">
    <property type="entry name" value="Kelch_1"/>
</dbReference>